<dbReference type="SMART" id="SM00248">
    <property type="entry name" value="ANK"/>
    <property type="match status" value="20"/>
</dbReference>
<dbReference type="EMBL" id="CM000581">
    <property type="protein sequence ID" value="EWG42692.1"/>
    <property type="molecule type" value="Genomic_DNA"/>
</dbReference>
<dbReference type="PROSITE" id="PS50088">
    <property type="entry name" value="ANK_REPEAT"/>
    <property type="match status" value="10"/>
</dbReference>
<organism evidence="8 9">
    <name type="scientific">Gibberella moniliformis (strain M3125 / FGSC 7600)</name>
    <name type="common">Maize ear and stalk rot fungus</name>
    <name type="synonym">Fusarium verticillioides</name>
    <dbReference type="NCBI Taxonomy" id="334819"/>
    <lineage>
        <taxon>Eukaryota</taxon>
        <taxon>Fungi</taxon>
        <taxon>Dikarya</taxon>
        <taxon>Ascomycota</taxon>
        <taxon>Pezizomycotina</taxon>
        <taxon>Sordariomycetes</taxon>
        <taxon>Hypocreomycetidae</taxon>
        <taxon>Hypocreales</taxon>
        <taxon>Nectriaceae</taxon>
        <taxon>Fusarium</taxon>
        <taxon>Fusarium fujikuroi species complex</taxon>
    </lineage>
</organism>
<keyword evidence="4" id="KW-0862">Zinc</keyword>
<feature type="repeat" description="ANK" evidence="6">
    <location>
        <begin position="1348"/>
        <end position="1392"/>
    </location>
</feature>
<feature type="repeat" description="ANK" evidence="6">
    <location>
        <begin position="730"/>
        <end position="762"/>
    </location>
</feature>
<name>W7MD06_GIBM7</name>
<dbReference type="Pfam" id="PF12796">
    <property type="entry name" value="Ank_2"/>
    <property type="match status" value="5"/>
</dbReference>
<dbReference type="eggNOG" id="KOG0504">
    <property type="taxonomic scope" value="Eukaryota"/>
</dbReference>
<evidence type="ECO:0000313" key="9">
    <source>
        <dbReference type="Proteomes" id="UP000009096"/>
    </source>
</evidence>
<proteinExistence type="predicted"/>
<evidence type="ECO:0000259" key="7">
    <source>
        <dbReference type="PROSITE" id="PS01357"/>
    </source>
</evidence>
<dbReference type="Pfam" id="PF00023">
    <property type="entry name" value="Ank"/>
    <property type="match status" value="1"/>
</dbReference>
<dbReference type="InterPro" id="IPR043145">
    <property type="entry name" value="Znf_ZZ_sf"/>
</dbReference>
<evidence type="ECO:0000256" key="5">
    <source>
        <dbReference type="ARBA" id="ARBA00023043"/>
    </source>
</evidence>
<feature type="repeat" description="ANK" evidence="6">
    <location>
        <begin position="830"/>
        <end position="862"/>
    </location>
</feature>
<dbReference type="SUPFAM" id="SSF57850">
    <property type="entry name" value="RING/U-box"/>
    <property type="match status" value="1"/>
</dbReference>
<keyword evidence="9" id="KW-1185">Reference proteome</keyword>
<feature type="repeat" description="ANK" evidence="6">
    <location>
        <begin position="863"/>
        <end position="895"/>
    </location>
</feature>
<dbReference type="GeneID" id="30072355"/>
<gene>
    <name evidence="8" type="ORF">FVEG_15479</name>
</gene>
<evidence type="ECO:0000256" key="3">
    <source>
        <dbReference type="ARBA" id="ARBA00022771"/>
    </source>
</evidence>
<dbReference type="PRINTS" id="PR01415">
    <property type="entry name" value="ANKYRIN"/>
</dbReference>
<evidence type="ECO:0000256" key="4">
    <source>
        <dbReference type="ARBA" id="ARBA00022833"/>
    </source>
</evidence>
<sequence>MATPFERVLKMEKPNCDLILAGEDGMHPVHDASYADWLMGDLNNEQHVALRKLINQASPVLPYRHVDEGWQHPDLINLPERTSTAIVHMRCSSGAEAVTENASYFLHQRSGTYHPLLHFSFDSHDARFNTCEAMLRTFIARIVCNRLQTERMLSATMDTLIAYEALHWPSLFNEAERLQSIEDVEMGIQILGCFDECDDSSIWFLRELHKRLLRTEIWSKLLITTTKGTPGDANIVSALSEFPSEYVRTIDHDPREPIPFPVEMEASKLMRELGECYGEDLHRSILSTLSSCAGDHDTCGLVFDWLRSRKTQMPQITRLLDKTLSPALLFAELLQDVAEAHRNWARSLLSWLLVCYRPLKCDEFQRVSDTVWTRAVGSEAPQPSWAVIIESLHGLIIPVNGEMKFRHPLTRAWLESRHSVVGEAMWYDTYETDRHEIVLQTCIEYIQGAAENTENAALHLPYAIEFWPKHWQKVETSEKKMTDLFENNTVFEFWTKSLVGLKNKLSKPSPSHMKPLPIAAHLGLTAVVEALLRKHPDQAGLLGQALIEACRAGHAAVVRLLIRAYPNGLEFCDESLHEAARVAANSCSRKTLRELVSGIPEPPKTASVRVGTGYKVEASFRSTENQEKNDQQASALDGALKGEQEAKGPKSEEHTPGPLDWLVMPMARAIRLGMEDVVGKLLQLGVDPNPPKGIIPYGNSFVYTAAATSNISCAKLLLEAGADQAARNDQGYTPLHTAIDWASGETVEFLLDHGANVEDEDPENRQALNRAASRGSFMALEVLLQRRDEVDGVDYPSDRYPLNQAAESGHNKCVEILLRHGFSPNIVTSTGETALISAIEAGRVDIFKMLLDNKADPDLTPESSDPPLIQAISMSDFGMVKLLIEHGATVDKREAPPDEGWSRTPLNVAADWSKPEIFHYLLEKGADPNAHDSDGIPVIGAAISGGHTNMVKWLIEANAELNVSYSDSKSTPLHEATAYPEIVRLLIQHGADINKVNDVSRTALNFAVSANHLATVQILLHESKTKPDLGTDTIQWDLRMVVGAGYTGVVEALLEAGADVNNVNEDGETLMISAIKSHALPDMVRKVLEYNPDLELRDNKKNTILHHIKPTTNLETVRLIVNAGGKLNVSNSKEETPLFHAIRAQLDDVFFYMLRKEPGLLTGAATLSKHSGTPLHEACRAGTLSMVRSLIEHQMDVNSSCQDIGINGTPLTAATLREDAASSGLSSEIIALLLVNGAVPTIPAGLFRYPLISACLSCPPDAIKLLLNPDASTLYQDSLNRRPVHLSCYNSLEVLNILDLPDFDFSVTDVVGRVPLHYAVMRGDVELAQAVLERSKRAGVDVNVKDDDGWTPLLWAARTSPIWNHQRVGPELVTGMVSFLLENGADINARGHGVDKDWTARDVAYYHHYDEQVFDFPLILKLTWIPFLSVDTLLHQTSAAIEENPPARKRGSFPESQGDDDLFCDCCLVENHGMRYKCSVCYDFSLCYKCHWSASKIHPDHSSFLPRGSEWFEDSTSEQEKISELGIDGGGGDGSVLLDREEVLYEDFYSEMSDEISEH</sequence>
<accession>W7MD06</accession>
<dbReference type="PANTHER" id="PTHR24198">
    <property type="entry name" value="ANKYRIN REPEAT AND PROTEIN KINASE DOMAIN-CONTAINING PROTEIN"/>
    <property type="match status" value="1"/>
</dbReference>
<reference evidence="8 9" key="1">
    <citation type="journal article" date="2010" name="Nature">
        <title>Comparative genomics reveals mobile pathogenicity chromosomes in Fusarium.</title>
        <authorList>
            <person name="Ma L.J."/>
            <person name="van der Does H.C."/>
            <person name="Borkovich K.A."/>
            <person name="Coleman J.J."/>
            <person name="Daboussi M.J."/>
            <person name="Di Pietro A."/>
            <person name="Dufresne M."/>
            <person name="Freitag M."/>
            <person name="Grabherr M."/>
            <person name="Henrissat B."/>
            <person name="Houterman P.M."/>
            <person name="Kang S."/>
            <person name="Shim W.B."/>
            <person name="Woloshuk C."/>
            <person name="Xie X."/>
            <person name="Xu J.R."/>
            <person name="Antoniw J."/>
            <person name="Baker S.E."/>
            <person name="Bluhm B.H."/>
            <person name="Breakspear A."/>
            <person name="Brown D.W."/>
            <person name="Butchko R.A."/>
            <person name="Chapman S."/>
            <person name="Coulson R."/>
            <person name="Coutinho P.M."/>
            <person name="Danchin E.G."/>
            <person name="Diener A."/>
            <person name="Gale L.R."/>
            <person name="Gardiner D.M."/>
            <person name="Goff S."/>
            <person name="Hammond-Kosack K.E."/>
            <person name="Hilburn K."/>
            <person name="Hua-Van A."/>
            <person name="Jonkers W."/>
            <person name="Kazan K."/>
            <person name="Kodira C.D."/>
            <person name="Koehrsen M."/>
            <person name="Kumar L."/>
            <person name="Lee Y.H."/>
            <person name="Li L."/>
            <person name="Manners J.M."/>
            <person name="Miranda-Saavedra D."/>
            <person name="Mukherjee M."/>
            <person name="Park G."/>
            <person name="Park J."/>
            <person name="Park S.Y."/>
            <person name="Proctor R.H."/>
            <person name="Regev A."/>
            <person name="Ruiz-Roldan M.C."/>
            <person name="Sain D."/>
            <person name="Sakthikumar S."/>
            <person name="Sykes S."/>
            <person name="Schwartz D.C."/>
            <person name="Turgeon B.G."/>
            <person name="Wapinski I."/>
            <person name="Yoder O."/>
            <person name="Young S."/>
            <person name="Zeng Q."/>
            <person name="Zhou S."/>
            <person name="Galagan J."/>
            <person name="Cuomo C.A."/>
            <person name="Kistler H.C."/>
            <person name="Rep M."/>
        </authorList>
    </citation>
    <scope>NUCLEOTIDE SEQUENCE [LARGE SCALE GENOMIC DNA]</scope>
    <source>
        <strain evidence="9">M3125 / FGSC 7600</strain>
    </source>
</reference>
<keyword evidence="3" id="KW-0863">Zinc-finger</keyword>
<feature type="domain" description="ZZ-type" evidence="7">
    <location>
        <begin position="1464"/>
        <end position="1490"/>
    </location>
</feature>
<feature type="repeat" description="ANK" evidence="6">
    <location>
        <begin position="1170"/>
        <end position="1202"/>
    </location>
</feature>
<feature type="repeat" description="ANK" evidence="6">
    <location>
        <begin position="1311"/>
        <end position="1347"/>
    </location>
</feature>
<evidence type="ECO:0000256" key="1">
    <source>
        <dbReference type="ARBA" id="ARBA00022723"/>
    </source>
</evidence>
<dbReference type="SUPFAM" id="SSF48403">
    <property type="entry name" value="Ankyrin repeat"/>
    <property type="match status" value="3"/>
</dbReference>
<dbReference type="PANTHER" id="PTHR24198:SF165">
    <property type="entry name" value="ANKYRIN REPEAT-CONTAINING PROTEIN-RELATED"/>
    <property type="match status" value="1"/>
</dbReference>
<dbReference type="Gene3D" id="3.30.60.90">
    <property type="match status" value="1"/>
</dbReference>
<evidence type="ECO:0000313" key="8">
    <source>
        <dbReference type="EMBL" id="EWG42692.1"/>
    </source>
</evidence>
<keyword evidence="1" id="KW-0479">Metal-binding</keyword>
<dbReference type="Gene3D" id="1.25.40.20">
    <property type="entry name" value="Ankyrin repeat-containing domain"/>
    <property type="match status" value="3"/>
</dbReference>
<dbReference type="RefSeq" id="XP_018748883.1">
    <property type="nucleotide sequence ID" value="XM_018904608.1"/>
</dbReference>
<dbReference type="OrthoDB" id="10252171at2759"/>
<evidence type="ECO:0000256" key="2">
    <source>
        <dbReference type="ARBA" id="ARBA00022737"/>
    </source>
</evidence>
<feature type="repeat" description="ANK" evidence="6">
    <location>
        <begin position="968"/>
        <end position="998"/>
    </location>
</feature>
<dbReference type="VEuPathDB" id="FungiDB:FVEG_15479"/>
<dbReference type="CDD" id="cd02249">
    <property type="entry name" value="ZZ"/>
    <property type="match status" value="1"/>
</dbReference>
<dbReference type="GO" id="GO:0008270">
    <property type="term" value="F:zinc ion binding"/>
    <property type="evidence" value="ECO:0007669"/>
    <property type="project" value="UniProtKB-KW"/>
</dbReference>
<feature type="repeat" description="ANK" evidence="6">
    <location>
        <begin position="901"/>
        <end position="933"/>
    </location>
</feature>
<evidence type="ECO:0000256" key="6">
    <source>
        <dbReference type="PROSITE-ProRule" id="PRU00023"/>
    </source>
</evidence>
<dbReference type="InterPro" id="IPR000433">
    <property type="entry name" value="Znf_ZZ"/>
</dbReference>
<dbReference type="PROSITE" id="PS01357">
    <property type="entry name" value="ZF_ZZ_1"/>
    <property type="match status" value="1"/>
</dbReference>
<protein>
    <recommendedName>
        <fullName evidence="7">ZZ-type domain-containing protein</fullName>
    </recommendedName>
</protein>
<dbReference type="PROSITE" id="PS50297">
    <property type="entry name" value="ANK_REP_REGION"/>
    <property type="match status" value="5"/>
</dbReference>
<feature type="repeat" description="ANK" evidence="6">
    <location>
        <begin position="697"/>
        <end position="729"/>
    </location>
</feature>
<dbReference type="KEGG" id="fvr:FVEG_15479"/>
<keyword evidence="5 6" id="KW-0040">ANK repeat</keyword>
<feature type="repeat" description="ANK" evidence="6">
    <location>
        <begin position="797"/>
        <end position="829"/>
    </location>
</feature>
<dbReference type="InterPro" id="IPR002110">
    <property type="entry name" value="Ankyrin_rpt"/>
</dbReference>
<dbReference type="InterPro" id="IPR036770">
    <property type="entry name" value="Ankyrin_rpt-contain_sf"/>
</dbReference>
<keyword evidence="2" id="KW-0677">Repeat</keyword>
<dbReference type="Proteomes" id="UP000009096">
    <property type="component" value="Chromosome 4"/>
</dbReference>
<dbReference type="EMBL" id="DS022246">
    <property type="protein sequence ID" value="EWG42692.1"/>
    <property type="molecule type" value="Genomic_DNA"/>
</dbReference>